<dbReference type="Proteomes" id="UP001140091">
    <property type="component" value="Unassembled WGS sequence"/>
</dbReference>
<keyword evidence="2" id="KW-1185">Reference proteome</keyword>
<evidence type="ECO:0000313" key="1">
    <source>
        <dbReference type="EMBL" id="KAJ2923759.1"/>
    </source>
</evidence>
<evidence type="ECO:0008006" key="3">
    <source>
        <dbReference type="Google" id="ProtNLM"/>
    </source>
</evidence>
<gene>
    <name evidence="1" type="ORF">H1R20_g13341</name>
</gene>
<dbReference type="OrthoDB" id="3249359at2759"/>
<dbReference type="AlphaFoldDB" id="A0A9W8IZX0"/>
<reference evidence="1" key="1">
    <citation type="submission" date="2022-06" db="EMBL/GenBank/DDBJ databases">
        <title>Genome Sequence of Candolleomyces eurysporus.</title>
        <authorList>
            <person name="Buettner E."/>
        </authorList>
    </citation>
    <scope>NUCLEOTIDE SEQUENCE</scope>
    <source>
        <strain evidence="1">VTCC 930004</strain>
    </source>
</reference>
<name>A0A9W8IZX0_9AGAR</name>
<dbReference type="EMBL" id="JANBPK010001284">
    <property type="protein sequence ID" value="KAJ2923759.1"/>
    <property type="molecule type" value="Genomic_DNA"/>
</dbReference>
<protein>
    <recommendedName>
        <fullName evidence="3">BTB domain-containing protein</fullName>
    </recommendedName>
</protein>
<accession>A0A9W8IZX0</accession>
<organism evidence="1 2">
    <name type="scientific">Candolleomyces eurysporus</name>
    <dbReference type="NCBI Taxonomy" id="2828524"/>
    <lineage>
        <taxon>Eukaryota</taxon>
        <taxon>Fungi</taxon>
        <taxon>Dikarya</taxon>
        <taxon>Basidiomycota</taxon>
        <taxon>Agaricomycotina</taxon>
        <taxon>Agaricomycetes</taxon>
        <taxon>Agaricomycetidae</taxon>
        <taxon>Agaricales</taxon>
        <taxon>Agaricineae</taxon>
        <taxon>Psathyrellaceae</taxon>
        <taxon>Candolleomyces</taxon>
    </lineage>
</organism>
<sequence length="263" mass="30017">MAIEHQEAQKHPTYWFEDGSITLRVQNHLFRVHRSLICRHSRVLLGVAAAAPDVVYILEHGVLDSQNTQVLQGSLDKDEKEEEKCSARLDGRIKTSEPVLSKDFEELLRHLYHDEYVTICRQLEPSTQAGTLSPQDLTLLRTLLGKLIAHFTPILFTPSTSSSHMECTETFADHWMPLVILPSLVESDSDEGGSGELDEKRTRTARTIISVYKPLESLETIKSINWQEKGLCQECVKEKKEEWSDEQKVVWEKFGEWVEEASG</sequence>
<comment type="caution">
    <text evidence="1">The sequence shown here is derived from an EMBL/GenBank/DDBJ whole genome shotgun (WGS) entry which is preliminary data.</text>
</comment>
<evidence type="ECO:0000313" key="2">
    <source>
        <dbReference type="Proteomes" id="UP001140091"/>
    </source>
</evidence>
<proteinExistence type="predicted"/>
<feature type="non-terminal residue" evidence="1">
    <location>
        <position position="1"/>
    </location>
</feature>